<evidence type="ECO:0000313" key="3">
    <source>
        <dbReference type="EMBL" id="JAC73679.1"/>
    </source>
</evidence>
<dbReference type="AlphaFoldDB" id="A0A061RSF9"/>
<name>A0A061RSF9_9CHLO</name>
<protein>
    <submittedName>
        <fullName evidence="3">Uncharacterized protein</fullName>
    </submittedName>
</protein>
<feature type="region of interest" description="Disordered" evidence="1">
    <location>
        <begin position="1"/>
        <end position="37"/>
    </location>
</feature>
<feature type="compositionally biased region" description="Low complexity" evidence="1">
    <location>
        <begin position="102"/>
        <end position="113"/>
    </location>
</feature>
<dbReference type="EMBL" id="GBEZ01012183">
    <property type="protein sequence ID" value="JAC73679.1"/>
    <property type="molecule type" value="Transcribed_RNA"/>
</dbReference>
<organism evidence="3">
    <name type="scientific">Tetraselmis sp. GSL018</name>
    <dbReference type="NCBI Taxonomy" id="582737"/>
    <lineage>
        <taxon>Eukaryota</taxon>
        <taxon>Viridiplantae</taxon>
        <taxon>Chlorophyta</taxon>
        <taxon>core chlorophytes</taxon>
        <taxon>Chlorodendrophyceae</taxon>
        <taxon>Chlorodendrales</taxon>
        <taxon>Chlorodendraceae</taxon>
        <taxon>Tetraselmis</taxon>
    </lineage>
</organism>
<accession>A0A061RSF9</accession>
<sequence>RRVPSGVTGPANRIGSAGDYCRRAKTKPHRHIGDAEGPQHGLGFSFFSIFFIFFGGVLCIPMLRTQRPPPPNKNDWGGTRDTQQDLRMSAGSGGGGVRNIQGTAVSAAGTGGA</sequence>
<keyword evidence="2" id="KW-0472">Membrane</keyword>
<evidence type="ECO:0000256" key="1">
    <source>
        <dbReference type="SAM" id="MobiDB-lite"/>
    </source>
</evidence>
<feature type="region of interest" description="Disordered" evidence="1">
    <location>
        <begin position="65"/>
        <end position="113"/>
    </location>
</feature>
<keyword evidence="2" id="KW-1133">Transmembrane helix</keyword>
<gene>
    <name evidence="3" type="ORF">TSPGSL018_28178</name>
</gene>
<proteinExistence type="predicted"/>
<feature type="transmembrane region" description="Helical" evidence="2">
    <location>
        <begin position="44"/>
        <end position="63"/>
    </location>
</feature>
<feature type="non-terminal residue" evidence="3">
    <location>
        <position position="1"/>
    </location>
</feature>
<evidence type="ECO:0000256" key="2">
    <source>
        <dbReference type="SAM" id="Phobius"/>
    </source>
</evidence>
<keyword evidence="2" id="KW-0812">Transmembrane</keyword>
<reference evidence="3" key="1">
    <citation type="submission" date="2014-05" db="EMBL/GenBank/DDBJ databases">
        <title>The transcriptome of the halophilic microalga Tetraselmis sp. GSL018 isolated from the Great Salt Lake, Utah.</title>
        <authorList>
            <person name="Jinkerson R.E."/>
            <person name="D'Adamo S."/>
            <person name="Posewitz M.C."/>
        </authorList>
    </citation>
    <scope>NUCLEOTIDE SEQUENCE</scope>
    <source>
        <strain evidence="3">GSL018</strain>
    </source>
</reference>